<dbReference type="GO" id="GO:0015628">
    <property type="term" value="P:protein secretion by the type II secretion system"/>
    <property type="evidence" value="ECO:0007669"/>
    <property type="project" value="TreeGrafter"/>
</dbReference>
<dbReference type="STRING" id="444597.BST26_00270"/>
<evidence type="ECO:0000313" key="4">
    <source>
        <dbReference type="Proteomes" id="UP000192801"/>
    </source>
</evidence>
<organism evidence="3 4">
    <name type="scientific">Mycolicibacterium insubricum</name>
    <dbReference type="NCBI Taxonomy" id="444597"/>
    <lineage>
        <taxon>Bacteria</taxon>
        <taxon>Bacillati</taxon>
        <taxon>Actinomycetota</taxon>
        <taxon>Actinomycetes</taxon>
        <taxon>Mycobacteriales</taxon>
        <taxon>Mycobacteriaceae</taxon>
        <taxon>Mycolicibacterium</taxon>
    </lineage>
</organism>
<dbReference type="SUPFAM" id="SSF47781">
    <property type="entry name" value="RuvA domain 2-like"/>
    <property type="match status" value="1"/>
</dbReference>
<dbReference type="PANTHER" id="PTHR21180">
    <property type="entry name" value="ENDONUCLEASE/EXONUCLEASE/PHOSPHATASE FAMILY DOMAIN-CONTAINING PROTEIN 1"/>
    <property type="match status" value="1"/>
</dbReference>
<keyword evidence="2" id="KW-0812">Transmembrane</keyword>
<comment type="caution">
    <text evidence="3">The sequence shown here is derived from an EMBL/GenBank/DDBJ whole genome shotgun (WGS) entry which is preliminary data.</text>
</comment>
<accession>A0A1X0DPK0</accession>
<dbReference type="GO" id="GO:0006281">
    <property type="term" value="P:DNA repair"/>
    <property type="evidence" value="ECO:0007669"/>
    <property type="project" value="InterPro"/>
</dbReference>
<dbReference type="RefSeq" id="WP_083028812.1">
    <property type="nucleotide sequence ID" value="NZ_AP022618.1"/>
</dbReference>
<dbReference type="InterPro" id="IPR003583">
    <property type="entry name" value="Hlx-hairpin-Hlx_DNA-bd_motif"/>
</dbReference>
<dbReference type="GO" id="GO:0015627">
    <property type="term" value="C:type II protein secretion system complex"/>
    <property type="evidence" value="ECO:0007669"/>
    <property type="project" value="TreeGrafter"/>
</dbReference>
<name>A0A1X0DPK0_9MYCO</name>
<dbReference type="NCBIfam" id="TIGR00426">
    <property type="entry name" value="competence protein ComEA helix-hairpin-helix repeat region"/>
    <property type="match status" value="1"/>
</dbReference>
<reference evidence="3 4" key="1">
    <citation type="submission" date="2016-12" db="EMBL/GenBank/DDBJ databases">
        <title>The new phylogeny of genus Mycobacterium.</title>
        <authorList>
            <person name="Tortoli E."/>
            <person name="Trovato A."/>
            <person name="Cirillo D.M."/>
        </authorList>
    </citation>
    <scope>NUCLEOTIDE SEQUENCE [LARGE SCALE GENOMIC DNA]</scope>
    <source>
        <strain evidence="3 4">DSM 45130</strain>
    </source>
</reference>
<keyword evidence="2" id="KW-1133">Transmembrane helix</keyword>
<evidence type="ECO:0000256" key="2">
    <source>
        <dbReference type="SAM" id="Phobius"/>
    </source>
</evidence>
<dbReference type="InterPro" id="IPR051675">
    <property type="entry name" value="Endo/Exo/Phosphatase_dom_1"/>
</dbReference>
<dbReference type="InterPro" id="IPR010994">
    <property type="entry name" value="RuvA_2-like"/>
</dbReference>
<dbReference type="InterPro" id="IPR019554">
    <property type="entry name" value="Soluble_ligand-bd"/>
</dbReference>
<dbReference type="PANTHER" id="PTHR21180:SF32">
    <property type="entry name" value="ENDONUCLEASE_EXONUCLEASE_PHOSPHATASE FAMILY DOMAIN-CONTAINING PROTEIN 1"/>
    <property type="match status" value="1"/>
</dbReference>
<protein>
    <submittedName>
        <fullName evidence="3">Uncharacterized protein</fullName>
    </submittedName>
</protein>
<dbReference type="Pfam" id="PF12836">
    <property type="entry name" value="HHH_3"/>
    <property type="match status" value="1"/>
</dbReference>
<dbReference type="AlphaFoldDB" id="A0A1X0DPK0"/>
<keyword evidence="2" id="KW-0472">Membrane</keyword>
<dbReference type="Pfam" id="PF10531">
    <property type="entry name" value="SLBB"/>
    <property type="match status" value="1"/>
</dbReference>
<gene>
    <name evidence="3" type="ORF">BST26_00270</name>
</gene>
<dbReference type="SMART" id="SM00278">
    <property type="entry name" value="HhH1"/>
    <property type="match status" value="2"/>
</dbReference>
<feature type="compositionally biased region" description="Low complexity" evidence="1">
    <location>
        <begin position="185"/>
        <end position="207"/>
    </location>
</feature>
<keyword evidence="4" id="KW-1185">Reference proteome</keyword>
<feature type="compositionally biased region" description="Basic and acidic residues" evidence="1">
    <location>
        <begin position="1"/>
        <end position="12"/>
    </location>
</feature>
<sequence length="286" mass="28741">MTEDSANRRADEPPWVTADSDTGDTDEDDQRSLLPRWLPQVPEEPAGWWASARADPGRAGMMGLGAVALIAVLVTAWSLLRDDTPPVSAVNLPPVAAVSSAAPITTAAPEGPVVVSIVGLVTTPGVVTLAPGARVADALAAAGGALARADTTGLNMARPLSDGEQVVVGIAAGPGQRSMLGSSVGPGDQAAAPAATSAAPGHPTAPGRPTAPGKRPTAAPKPDGPVNLNTATVEELDTLPGVGPVTAEAIIAWRDAHGAFTTVDQLAEVDGIGAARLARLREHVRV</sequence>
<dbReference type="OrthoDB" id="9758724at2"/>
<proteinExistence type="predicted"/>
<feature type="region of interest" description="Disordered" evidence="1">
    <location>
        <begin position="178"/>
        <end position="225"/>
    </location>
</feature>
<dbReference type="InterPro" id="IPR004509">
    <property type="entry name" value="Competence_ComEA_HhH"/>
</dbReference>
<dbReference type="Proteomes" id="UP000192801">
    <property type="component" value="Unassembled WGS sequence"/>
</dbReference>
<feature type="transmembrane region" description="Helical" evidence="2">
    <location>
        <begin position="59"/>
        <end position="80"/>
    </location>
</feature>
<feature type="region of interest" description="Disordered" evidence="1">
    <location>
        <begin position="1"/>
        <end position="38"/>
    </location>
</feature>
<evidence type="ECO:0000256" key="1">
    <source>
        <dbReference type="SAM" id="MobiDB-lite"/>
    </source>
</evidence>
<dbReference type="GO" id="GO:0003677">
    <property type="term" value="F:DNA binding"/>
    <property type="evidence" value="ECO:0007669"/>
    <property type="project" value="InterPro"/>
</dbReference>
<dbReference type="Gene3D" id="1.10.150.320">
    <property type="entry name" value="Photosystem II 12 kDa extrinsic protein"/>
    <property type="match status" value="1"/>
</dbReference>
<dbReference type="Gene3D" id="3.10.560.10">
    <property type="entry name" value="Outer membrane lipoprotein wza domain like"/>
    <property type="match status" value="1"/>
</dbReference>
<evidence type="ECO:0000313" key="3">
    <source>
        <dbReference type="EMBL" id="ORA74059.1"/>
    </source>
</evidence>
<dbReference type="EMBL" id="MVHS01000001">
    <property type="protein sequence ID" value="ORA74059.1"/>
    <property type="molecule type" value="Genomic_DNA"/>
</dbReference>